<reference evidence="8 9" key="1">
    <citation type="submission" date="2021-01" db="EMBL/GenBank/DDBJ databases">
        <title>Genomics of switchgrass bacterial isolates.</title>
        <authorList>
            <person name="Shade A."/>
        </authorList>
    </citation>
    <scope>NUCLEOTIDE SEQUENCE [LARGE SCALE GENOMIC DNA]</scope>
    <source>
        <strain evidence="8 9">PvP111</strain>
    </source>
</reference>
<dbReference type="Gene3D" id="1.10.3730.20">
    <property type="match status" value="1"/>
</dbReference>
<name>A0ABS2KZK1_9NOCA</name>
<feature type="transmembrane region" description="Helical" evidence="6">
    <location>
        <begin position="224"/>
        <end position="243"/>
    </location>
</feature>
<sequence length="288" mass="29341">MIHSHTALSSIAISAQRLAIASLVLVVATASLGSVRSVGEAILAHPARIAMIGAGIAGYQTLWFVSITHVGSSTATVLSLGSATVLVTAWESWRARARPSTGRVVVVIAAVIGLVLVSSSAEHGDAGSGDRALGLGMATCSGVLYAVTTVLSTRMAGRVRPLALTTATTAIGAVFLFPIAASTGPVVTSDTTSLLALAYLGVVTMTLGYLLLYSGLRTAPASAAVVATLIEPATATVLAFLVLGDRLTVPAMVGVILILVSIGVLHLVGGSRAGPRWWRRRHTGAHHV</sequence>
<keyword evidence="3 6" id="KW-0812">Transmembrane</keyword>
<feature type="domain" description="EamA" evidence="7">
    <location>
        <begin position="133"/>
        <end position="264"/>
    </location>
</feature>
<keyword evidence="5 6" id="KW-0472">Membrane</keyword>
<organism evidence="8 9">
    <name type="scientific">Rhodococcoides corynebacterioides</name>
    <dbReference type="NCBI Taxonomy" id="53972"/>
    <lineage>
        <taxon>Bacteria</taxon>
        <taxon>Bacillati</taxon>
        <taxon>Actinomycetota</taxon>
        <taxon>Actinomycetes</taxon>
        <taxon>Mycobacteriales</taxon>
        <taxon>Nocardiaceae</taxon>
        <taxon>Rhodococcoides</taxon>
    </lineage>
</organism>
<evidence type="ECO:0000256" key="5">
    <source>
        <dbReference type="ARBA" id="ARBA00023136"/>
    </source>
</evidence>
<keyword evidence="9" id="KW-1185">Reference proteome</keyword>
<feature type="transmembrane region" description="Helical" evidence="6">
    <location>
        <begin position="249"/>
        <end position="270"/>
    </location>
</feature>
<evidence type="ECO:0000256" key="2">
    <source>
        <dbReference type="ARBA" id="ARBA00007362"/>
    </source>
</evidence>
<dbReference type="InterPro" id="IPR000620">
    <property type="entry name" value="EamA_dom"/>
</dbReference>
<dbReference type="EMBL" id="JAFBBK010000001">
    <property type="protein sequence ID" value="MBM7417347.1"/>
    <property type="molecule type" value="Genomic_DNA"/>
</dbReference>
<dbReference type="PANTHER" id="PTHR32322:SF2">
    <property type="entry name" value="EAMA DOMAIN-CONTAINING PROTEIN"/>
    <property type="match status" value="1"/>
</dbReference>
<evidence type="ECO:0000256" key="6">
    <source>
        <dbReference type="SAM" id="Phobius"/>
    </source>
</evidence>
<accession>A0ABS2KZK1</accession>
<feature type="transmembrane region" description="Helical" evidence="6">
    <location>
        <begin position="18"/>
        <end position="35"/>
    </location>
</feature>
<protein>
    <submittedName>
        <fullName evidence="8">DME family drug/metabolite transporter</fullName>
    </submittedName>
</protein>
<dbReference type="Pfam" id="PF00892">
    <property type="entry name" value="EamA"/>
    <property type="match status" value="1"/>
</dbReference>
<evidence type="ECO:0000313" key="8">
    <source>
        <dbReference type="EMBL" id="MBM7417347.1"/>
    </source>
</evidence>
<evidence type="ECO:0000256" key="4">
    <source>
        <dbReference type="ARBA" id="ARBA00022989"/>
    </source>
</evidence>
<comment type="similarity">
    <text evidence="2">Belongs to the EamA transporter family.</text>
</comment>
<dbReference type="PANTHER" id="PTHR32322">
    <property type="entry name" value="INNER MEMBRANE TRANSPORTER"/>
    <property type="match status" value="1"/>
</dbReference>
<dbReference type="InterPro" id="IPR050638">
    <property type="entry name" value="AA-Vitamin_Transporters"/>
</dbReference>
<gene>
    <name evidence="8" type="ORF">JOE42_004080</name>
</gene>
<feature type="transmembrane region" description="Helical" evidence="6">
    <location>
        <begin position="163"/>
        <end position="181"/>
    </location>
</feature>
<dbReference type="RefSeq" id="WP_204869974.1">
    <property type="nucleotide sequence ID" value="NZ_JAFBBK010000001.1"/>
</dbReference>
<keyword evidence="4 6" id="KW-1133">Transmembrane helix</keyword>
<feature type="transmembrane region" description="Helical" evidence="6">
    <location>
        <begin position="47"/>
        <end position="65"/>
    </location>
</feature>
<feature type="transmembrane region" description="Helical" evidence="6">
    <location>
        <begin position="133"/>
        <end position="151"/>
    </location>
</feature>
<evidence type="ECO:0000313" key="9">
    <source>
        <dbReference type="Proteomes" id="UP000703038"/>
    </source>
</evidence>
<comment type="subcellular location">
    <subcellularLocation>
        <location evidence="1">Membrane</location>
        <topology evidence="1">Multi-pass membrane protein</topology>
    </subcellularLocation>
</comment>
<dbReference type="InterPro" id="IPR037185">
    <property type="entry name" value="EmrE-like"/>
</dbReference>
<dbReference type="SUPFAM" id="SSF103481">
    <property type="entry name" value="Multidrug resistance efflux transporter EmrE"/>
    <property type="match status" value="2"/>
</dbReference>
<evidence type="ECO:0000256" key="3">
    <source>
        <dbReference type="ARBA" id="ARBA00022692"/>
    </source>
</evidence>
<feature type="transmembrane region" description="Helical" evidence="6">
    <location>
        <begin position="102"/>
        <end position="121"/>
    </location>
</feature>
<evidence type="ECO:0000259" key="7">
    <source>
        <dbReference type="Pfam" id="PF00892"/>
    </source>
</evidence>
<proteinExistence type="inferred from homology"/>
<feature type="transmembrane region" description="Helical" evidence="6">
    <location>
        <begin position="193"/>
        <end position="212"/>
    </location>
</feature>
<evidence type="ECO:0000256" key="1">
    <source>
        <dbReference type="ARBA" id="ARBA00004141"/>
    </source>
</evidence>
<comment type="caution">
    <text evidence="8">The sequence shown here is derived from an EMBL/GenBank/DDBJ whole genome shotgun (WGS) entry which is preliminary data.</text>
</comment>
<dbReference type="Proteomes" id="UP000703038">
    <property type="component" value="Unassembled WGS sequence"/>
</dbReference>